<name>A0A4Q9MCR2_9APHY</name>
<evidence type="ECO:0000313" key="2">
    <source>
        <dbReference type="EMBL" id="TBU56798.1"/>
    </source>
</evidence>
<evidence type="ECO:0000313" key="3">
    <source>
        <dbReference type="Proteomes" id="UP000292082"/>
    </source>
</evidence>
<protein>
    <submittedName>
        <fullName evidence="1">Uncharacterized protein</fullName>
    </submittedName>
</protein>
<dbReference type="AlphaFoldDB" id="A0A4Q9MCR2"/>
<organism evidence="1">
    <name type="scientific">Dichomitus squalens</name>
    <dbReference type="NCBI Taxonomy" id="114155"/>
    <lineage>
        <taxon>Eukaryota</taxon>
        <taxon>Fungi</taxon>
        <taxon>Dikarya</taxon>
        <taxon>Basidiomycota</taxon>
        <taxon>Agaricomycotina</taxon>
        <taxon>Agaricomycetes</taxon>
        <taxon>Polyporales</taxon>
        <taxon>Polyporaceae</taxon>
        <taxon>Dichomitus</taxon>
    </lineage>
</organism>
<proteinExistence type="predicted"/>
<evidence type="ECO:0000313" key="1">
    <source>
        <dbReference type="EMBL" id="TBU24138.1"/>
    </source>
</evidence>
<dbReference type="EMBL" id="ML145146">
    <property type="protein sequence ID" value="TBU56798.1"/>
    <property type="molecule type" value="Genomic_DNA"/>
</dbReference>
<keyword evidence="3" id="KW-1185">Reference proteome</keyword>
<reference evidence="1 3" key="1">
    <citation type="submission" date="2019-01" db="EMBL/GenBank/DDBJ databases">
        <title>Draft genome sequences of three monokaryotic isolates of the white-rot basidiomycete fungus Dichomitus squalens.</title>
        <authorList>
            <consortium name="DOE Joint Genome Institute"/>
            <person name="Lopez S.C."/>
            <person name="Andreopoulos B."/>
            <person name="Pangilinan J."/>
            <person name="Lipzen A."/>
            <person name="Riley R."/>
            <person name="Ahrendt S."/>
            <person name="Ng V."/>
            <person name="Barry K."/>
            <person name="Daum C."/>
            <person name="Grigoriev I.V."/>
            <person name="Hilden K.S."/>
            <person name="Makela M.R."/>
            <person name="de Vries R.P."/>
        </authorList>
    </citation>
    <scope>NUCLEOTIDE SEQUENCE [LARGE SCALE GENOMIC DNA]</scope>
    <source>
        <strain evidence="2 3">CBS 464.89</strain>
        <strain evidence="1">OM18370.1</strain>
    </source>
</reference>
<accession>A0A4Q9MCR2</accession>
<dbReference type="Proteomes" id="UP000292082">
    <property type="component" value="Unassembled WGS sequence"/>
</dbReference>
<sequence length="454" mass="51143">MVNLTDVHFDTFLELGKQVIDTSPRALEDFLALVCTTPSFYYWAQENDAIWKKLHNHVFGEPPEVCKGVSEQGQFTWRALVLRRYRGIQDPVVKAGTWLIENYEPNLSVQYSLPRLGQACLDERIINPHARGQRIIADAMFTLTSFWTEQLRERTANPGDYFPARLRFFYLAASGNGPRDRHCYYALSRKGALPAPFPRQAVPTAVFTVTIAPLTVQSTQAQAWRYFNGMMKHIHLGLKRLVHTTCQASISDHPDDPTNTKALPLIRHMLLPTVPGPLAPPLDIPATLQEIPWGSQYYVHKIFNGRALLRALGAAKPGDRLCILMFHSGGDPFLSPLAWVPHTTQLDENCTVAYAFTAEQAFREGFDMTTFGRDHLDYMIAAPLRALRTCHAWYIARGISILESVGVDVMVHDAQLSLDDAVRIHEMLTRMGITRGKGARAIRWRTRVAGLALP</sequence>
<gene>
    <name evidence="2" type="ORF">BD310DRAFT_1040297</name>
    <name evidence="1" type="ORF">BD311DRAFT_868314</name>
</gene>
<dbReference type="Proteomes" id="UP000292957">
    <property type="component" value="Unassembled WGS sequence"/>
</dbReference>
<dbReference type="EMBL" id="ML143486">
    <property type="protein sequence ID" value="TBU24138.1"/>
    <property type="molecule type" value="Genomic_DNA"/>
</dbReference>
<dbReference type="OrthoDB" id="2757847at2759"/>